<gene>
    <name evidence="10" type="ORF">C7Y47_02245</name>
</gene>
<dbReference type="GO" id="GO:0055085">
    <property type="term" value="P:transmembrane transport"/>
    <property type="evidence" value="ECO:0007669"/>
    <property type="project" value="InterPro"/>
</dbReference>
<evidence type="ECO:0000256" key="1">
    <source>
        <dbReference type="ARBA" id="ARBA00004651"/>
    </source>
</evidence>
<keyword evidence="6 7" id="KW-0472">Membrane</keyword>
<organism evidence="10 11">
    <name type="scientific">Lysinibacillus sphaericus</name>
    <name type="common">Bacillus sphaericus</name>
    <dbReference type="NCBI Taxonomy" id="1421"/>
    <lineage>
        <taxon>Bacteria</taxon>
        <taxon>Bacillati</taxon>
        <taxon>Bacillota</taxon>
        <taxon>Bacilli</taxon>
        <taxon>Bacillales</taxon>
        <taxon>Bacillaceae</taxon>
        <taxon>Lysinibacillus</taxon>
    </lineage>
</organism>
<evidence type="ECO:0000313" key="10">
    <source>
        <dbReference type="EMBL" id="TQR39866.1"/>
    </source>
</evidence>
<evidence type="ECO:0000256" key="6">
    <source>
        <dbReference type="ARBA" id="ARBA00023136"/>
    </source>
</evidence>
<keyword evidence="3" id="KW-1003">Cell membrane</keyword>
<sequence length="356" mass="41294">MNSLKWLLPNISTPTWMEIIIAVALCVIGWLFQQFVIKKIINRTVTFLRNRQRYFQATVLAQFNKAIRYAFMSAVIVLSLSILLDIFLFTHVATKNFVWSIMVFFAFKGVYDVLNYYTKQPLPLNNDEEPNVLLPFFLRIGKVLIMILAMFTIASFWDFNLNGFFTGIGLTGVAIAFGIRDTLAHVFGGMSVALDNPFQIGDWIATEDQKIEGTIEDINLRSTLIQTGDKGLVYVPNSYLVNRPIYNLSRREKRKCEQFLFVAAENEEEKLRSALSTIQKEIYLHAQTEKEMIHVFIDEFYPTSYRVLVRFYVTTNDTAEMLNVRQDILFAIRQIFQELNIILANPAEDEWLRNKK</sequence>
<dbReference type="InterPro" id="IPR011014">
    <property type="entry name" value="MscS_channel_TM-2"/>
</dbReference>
<keyword evidence="5 7" id="KW-1133">Transmembrane helix</keyword>
<feature type="transmembrane region" description="Helical" evidence="7">
    <location>
        <begin position="15"/>
        <end position="33"/>
    </location>
</feature>
<dbReference type="InterPro" id="IPR010920">
    <property type="entry name" value="LSM_dom_sf"/>
</dbReference>
<dbReference type="InterPro" id="IPR049278">
    <property type="entry name" value="MS_channel_C"/>
</dbReference>
<dbReference type="AlphaFoldDB" id="A0A544V173"/>
<reference evidence="10 11" key="1">
    <citation type="submission" date="2018-03" db="EMBL/GenBank/DDBJ databases">
        <title>Aerobic endospore-forming bacteria genome sequencing and assembly.</title>
        <authorList>
            <person name="Cavalcante D.A."/>
            <person name="Driks A."/>
            <person name="Putonti C."/>
            <person name="De-Souza M.T."/>
        </authorList>
    </citation>
    <scope>NUCLEOTIDE SEQUENCE [LARGE SCALE GENOMIC DNA]</scope>
    <source>
        <strain evidence="10 11">SDF0037</strain>
    </source>
</reference>
<dbReference type="Pfam" id="PF00924">
    <property type="entry name" value="MS_channel_2nd"/>
    <property type="match status" value="1"/>
</dbReference>
<accession>A0A544V173</accession>
<feature type="transmembrane region" description="Helical" evidence="7">
    <location>
        <begin position="69"/>
        <end position="91"/>
    </location>
</feature>
<dbReference type="Gene3D" id="1.10.287.1260">
    <property type="match status" value="1"/>
</dbReference>
<proteinExistence type="inferred from homology"/>
<dbReference type="PANTHER" id="PTHR30566:SF5">
    <property type="entry name" value="MECHANOSENSITIVE ION CHANNEL PROTEIN 1, MITOCHONDRIAL-RELATED"/>
    <property type="match status" value="1"/>
</dbReference>
<dbReference type="InterPro" id="IPR006685">
    <property type="entry name" value="MscS_channel_2nd"/>
</dbReference>
<feature type="transmembrane region" description="Helical" evidence="7">
    <location>
        <begin position="97"/>
        <end position="116"/>
    </location>
</feature>
<dbReference type="Gene3D" id="2.30.30.60">
    <property type="match status" value="1"/>
</dbReference>
<dbReference type="GO" id="GO:0005886">
    <property type="term" value="C:plasma membrane"/>
    <property type="evidence" value="ECO:0007669"/>
    <property type="project" value="UniProtKB-SubCell"/>
</dbReference>
<evidence type="ECO:0000259" key="8">
    <source>
        <dbReference type="Pfam" id="PF00924"/>
    </source>
</evidence>
<comment type="similarity">
    <text evidence="2">Belongs to the MscS (TC 1.A.23) family.</text>
</comment>
<evidence type="ECO:0000256" key="7">
    <source>
        <dbReference type="SAM" id="Phobius"/>
    </source>
</evidence>
<dbReference type="EMBL" id="SADV01000001">
    <property type="protein sequence ID" value="TQR39866.1"/>
    <property type="molecule type" value="Genomic_DNA"/>
</dbReference>
<comment type="caution">
    <text evidence="10">The sequence shown here is derived from an EMBL/GenBank/DDBJ whole genome shotgun (WGS) entry which is preliminary data.</text>
</comment>
<dbReference type="RefSeq" id="WP_142507264.1">
    <property type="nucleotide sequence ID" value="NZ_SADV01000001.1"/>
</dbReference>
<evidence type="ECO:0000313" key="11">
    <source>
        <dbReference type="Proteomes" id="UP000317944"/>
    </source>
</evidence>
<comment type="subcellular location">
    <subcellularLocation>
        <location evidence="1">Cell membrane</location>
        <topology evidence="1">Multi-pass membrane protein</topology>
    </subcellularLocation>
</comment>
<keyword evidence="4 7" id="KW-0812">Transmembrane</keyword>
<feature type="transmembrane region" description="Helical" evidence="7">
    <location>
        <begin position="136"/>
        <end position="157"/>
    </location>
</feature>
<evidence type="ECO:0000256" key="4">
    <source>
        <dbReference type="ARBA" id="ARBA00022692"/>
    </source>
</evidence>
<dbReference type="PANTHER" id="PTHR30566">
    <property type="entry name" value="YNAI-RELATED MECHANOSENSITIVE ION CHANNEL"/>
    <property type="match status" value="1"/>
</dbReference>
<name>A0A544V173_LYSSH</name>
<evidence type="ECO:0000256" key="2">
    <source>
        <dbReference type="ARBA" id="ARBA00008017"/>
    </source>
</evidence>
<feature type="domain" description="Mechanosensitive ion channel MscS C-terminal" evidence="9">
    <location>
        <begin position="269"/>
        <end position="341"/>
    </location>
</feature>
<dbReference type="SUPFAM" id="SSF82689">
    <property type="entry name" value="Mechanosensitive channel protein MscS (YggB), C-terminal domain"/>
    <property type="match status" value="1"/>
</dbReference>
<dbReference type="SUPFAM" id="SSF50182">
    <property type="entry name" value="Sm-like ribonucleoproteins"/>
    <property type="match status" value="1"/>
</dbReference>
<dbReference type="Proteomes" id="UP000317944">
    <property type="component" value="Unassembled WGS sequence"/>
</dbReference>
<feature type="domain" description="Mechanosensitive ion channel MscS" evidence="8">
    <location>
        <begin position="182"/>
        <end position="250"/>
    </location>
</feature>
<dbReference type="Pfam" id="PF21082">
    <property type="entry name" value="MS_channel_3rd"/>
    <property type="match status" value="1"/>
</dbReference>
<evidence type="ECO:0000259" key="9">
    <source>
        <dbReference type="Pfam" id="PF21082"/>
    </source>
</evidence>
<protein>
    <submittedName>
        <fullName evidence="10">Mechanosensitive ion channel family protein</fullName>
    </submittedName>
</protein>
<dbReference type="InterPro" id="IPR011066">
    <property type="entry name" value="MscS_channel_C_sf"/>
</dbReference>
<dbReference type="OrthoDB" id="9809206at2"/>
<feature type="transmembrane region" description="Helical" evidence="7">
    <location>
        <begin position="163"/>
        <end position="180"/>
    </location>
</feature>
<dbReference type="SUPFAM" id="SSF82861">
    <property type="entry name" value="Mechanosensitive channel protein MscS (YggB), transmembrane region"/>
    <property type="match status" value="1"/>
</dbReference>
<evidence type="ECO:0000256" key="3">
    <source>
        <dbReference type="ARBA" id="ARBA00022475"/>
    </source>
</evidence>
<dbReference type="InterPro" id="IPR023408">
    <property type="entry name" value="MscS_beta-dom_sf"/>
</dbReference>
<evidence type="ECO:0000256" key="5">
    <source>
        <dbReference type="ARBA" id="ARBA00022989"/>
    </source>
</evidence>